<feature type="region of interest" description="Disordered" evidence="6">
    <location>
        <begin position="477"/>
        <end position="496"/>
    </location>
</feature>
<sequence>VSIVVTELSISATKLQKFYKSYRTRRNLADCAVVVEELWWKELDRAALTRSSVSFFNSDKAESAVSRWERARIRAAKLGKGLCKDEKAQKLALRHWLEAIDPRHRYGHNLHLYYEVWFASESTQPFFYWLDIGDGKEVNVAKCPRNDLQHQCIKYLGPKERETYEVVIENGKLLYRQSRVCVSTVEGSKWIFVLSTSRKLYVGEKKKGLFQHSSFLAGGATIASGRLVVLDGILEAIWPFSGHYRPTEENFMEFCSFLEDHQVDLTNVKKHPIDDDIPPKASDSKELKLDSSAKVDVETKNVSTAAAALINEEEDPKLNYNSNNNDVEAEAEVFEIDDDQKPLSRKIWTTGAGPRISCVRDYPTQLQFHALEQVNLSPRPGPSSIASSSIMNAPVPSPRPSPKILLSPRLSCMGLSSPSPRSDFVSGKEFAVNYLEMGVSGKWLKSLVTLSKKPQIADNEKVNDKTKKKWRLWRSSSEGYGSSSKRSHLAASESSDSDDAFGAAMATVVRALPKDFRLIRQEWAAIRIQTAFRGLLARRAFRALKAVVRLQAIFRGRHVRKQAAVTLRCMQALVRVQAQVRARSVGMASEKQAMMHSLLDEHCSQVDPTTQAEKGWCDIPGTAEEVRTKLQLRQEGAIKRERAIAYYLSQKQSRSCPSPNSRTNKPVKSIKHHRLDKKGHGWSWLDSWMAVKPWDSRLFEEMHSDPSEMTPFYRKSEDNIVGFYSCSSEQDSVKGRRNNVNTKIIAKPPITTQITRSSSSPSSESLYDGTSPSTSSSSTSVTPISGNTLTMERAEESYYRKPSYMNLTRSIKAKQKASRFCSPKKWMELSNGDDRSLADSEPSFNLCKDLYPPIPLGPT</sequence>
<name>V4SLS5_CITCL</name>
<evidence type="ECO:0000313" key="7">
    <source>
        <dbReference type="EMBL" id="ESR39820.1"/>
    </source>
</evidence>
<dbReference type="Proteomes" id="UP000030687">
    <property type="component" value="Unassembled WGS sequence"/>
</dbReference>
<keyword evidence="5" id="KW-0539">Nucleus</keyword>
<feature type="region of interest" description="Disordered" evidence="6">
    <location>
        <begin position="748"/>
        <end position="788"/>
    </location>
</feature>
<feature type="compositionally biased region" description="Polar residues" evidence="6">
    <location>
        <begin position="653"/>
        <end position="666"/>
    </location>
</feature>
<dbReference type="AlphaFoldDB" id="V4SLS5"/>
<evidence type="ECO:0000256" key="2">
    <source>
        <dbReference type="ARBA" id="ARBA00004496"/>
    </source>
</evidence>
<gene>
    <name evidence="7" type="ORF">CICLE_v10027246mg</name>
</gene>
<dbReference type="InParanoid" id="V4SLS5"/>
<feature type="compositionally biased region" description="Low complexity" evidence="6">
    <location>
        <begin position="757"/>
        <end position="785"/>
    </location>
</feature>
<dbReference type="PANTHER" id="PTHR31250">
    <property type="entry name" value="IQ DOMAIN-CONTAINING PROTEIN IQM3"/>
    <property type="match status" value="1"/>
</dbReference>
<accession>V4SLS5</accession>
<keyword evidence="8" id="KW-1185">Reference proteome</keyword>
<dbReference type="PROSITE" id="PS50096">
    <property type="entry name" value="IQ"/>
    <property type="match status" value="2"/>
</dbReference>
<dbReference type="SUPFAM" id="SSF52540">
    <property type="entry name" value="P-loop containing nucleoside triphosphate hydrolases"/>
    <property type="match status" value="1"/>
</dbReference>
<dbReference type="STRING" id="85681.V4SLS5"/>
<dbReference type="GO" id="GO:0005516">
    <property type="term" value="F:calmodulin binding"/>
    <property type="evidence" value="ECO:0007669"/>
    <property type="project" value="UniProtKB-KW"/>
</dbReference>
<dbReference type="InterPro" id="IPR044159">
    <property type="entry name" value="IQM"/>
</dbReference>
<dbReference type="KEGG" id="cic:CICLE_v10027246mg"/>
<reference evidence="7 8" key="1">
    <citation type="submission" date="2013-10" db="EMBL/GenBank/DDBJ databases">
        <authorList>
            <consortium name="International Citrus Genome Consortium"/>
            <person name="Jenkins J."/>
            <person name="Schmutz J."/>
            <person name="Prochnik S."/>
            <person name="Rokhsar D."/>
            <person name="Gmitter F."/>
            <person name="Ollitrault P."/>
            <person name="Machado M."/>
            <person name="Talon M."/>
            <person name="Wincker P."/>
            <person name="Jaillon O."/>
            <person name="Morgante M."/>
        </authorList>
    </citation>
    <scope>NUCLEOTIDE SEQUENCE</scope>
    <source>
        <strain evidence="8">cv. Clemenules</strain>
    </source>
</reference>
<evidence type="ECO:0000256" key="5">
    <source>
        <dbReference type="ARBA" id="ARBA00023242"/>
    </source>
</evidence>
<dbReference type="SMART" id="SM00015">
    <property type="entry name" value="IQ"/>
    <property type="match status" value="3"/>
</dbReference>
<evidence type="ECO:0000256" key="4">
    <source>
        <dbReference type="ARBA" id="ARBA00022860"/>
    </source>
</evidence>
<dbReference type="PANTHER" id="PTHR31250:SF27">
    <property type="entry name" value="IQ DOMAIN-CONTAINING PROTEIN IQM5"/>
    <property type="match status" value="1"/>
</dbReference>
<evidence type="ECO:0000256" key="3">
    <source>
        <dbReference type="ARBA" id="ARBA00022490"/>
    </source>
</evidence>
<feature type="non-terminal residue" evidence="7">
    <location>
        <position position="1"/>
    </location>
</feature>
<dbReference type="Gramene" id="ESR39820">
    <property type="protein sequence ID" value="ESR39820"/>
    <property type="gene ID" value="CICLE_v10027246mg"/>
</dbReference>
<dbReference type="OMA" id="HELADNC"/>
<comment type="subcellular location">
    <subcellularLocation>
        <location evidence="2">Cytoplasm</location>
    </subcellularLocation>
    <subcellularLocation>
        <location evidence="1">Nucleus</location>
    </subcellularLocation>
</comment>
<dbReference type="GO" id="GO:0005737">
    <property type="term" value="C:cytoplasm"/>
    <property type="evidence" value="ECO:0007669"/>
    <property type="project" value="UniProtKB-SubCell"/>
</dbReference>
<evidence type="ECO:0000256" key="1">
    <source>
        <dbReference type="ARBA" id="ARBA00004123"/>
    </source>
</evidence>
<dbReference type="Pfam" id="PF00612">
    <property type="entry name" value="IQ"/>
    <property type="match status" value="3"/>
</dbReference>
<keyword evidence="4" id="KW-0112">Calmodulin-binding</keyword>
<protein>
    <recommendedName>
        <fullName evidence="9">DUF4005 domain-containing protein</fullName>
    </recommendedName>
</protein>
<evidence type="ECO:0000256" key="6">
    <source>
        <dbReference type="SAM" id="MobiDB-lite"/>
    </source>
</evidence>
<feature type="region of interest" description="Disordered" evidence="6">
    <location>
        <begin position="653"/>
        <end position="673"/>
    </location>
</feature>
<dbReference type="GO" id="GO:0005634">
    <property type="term" value="C:nucleus"/>
    <property type="evidence" value="ECO:0007669"/>
    <property type="project" value="UniProtKB-SubCell"/>
</dbReference>
<dbReference type="eggNOG" id="ENOG502QRWH">
    <property type="taxonomic scope" value="Eukaryota"/>
</dbReference>
<evidence type="ECO:0000313" key="8">
    <source>
        <dbReference type="Proteomes" id="UP000030687"/>
    </source>
</evidence>
<proteinExistence type="predicted"/>
<keyword evidence="3" id="KW-0963">Cytoplasm</keyword>
<dbReference type="InterPro" id="IPR000048">
    <property type="entry name" value="IQ_motif_EF-hand-BS"/>
</dbReference>
<dbReference type="EMBL" id="KI536925">
    <property type="protein sequence ID" value="ESR39820.1"/>
    <property type="molecule type" value="Genomic_DNA"/>
</dbReference>
<organism evidence="7 8">
    <name type="scientific">Citrus clementina</name>
    <name type="common">Clementine</name>
    <name type="synonym">Citrus deliciosa x Citrus sinensis</name>
    <dbReference type="NCBI Taxonomy" id="85681"/>
    <lineage>
        <taxon>Eukaryota</taxon>
        <taxon>Viridiplantae</taxon>
        <taxon>Streptophyta</taxon>
        <taxon>Embryophyta</taxon>
        <taxon>Tracheophyta</taxon>
        <taxon>Spermatophyta</taxon>
        <taxon>Magnoliopsida</taxon>
        <taxon>eudicotyledons</taxon>
        <taxon>Gunneridae</taxon>
        <taxon>Pentapetalae</taxon>
        <taxon>rosids</taxon>
        <taxon>malvids</taxon>
        <taxon>Sapindales</taxon>
        <taxon>Rutaceae</taxon>
        <taxon>Aurantioideae</taxon>
        <taxon>Citrus</taxon>
    </lineage>
</organism>
<dbReference type="InterPro" id="IPR027417">
    <property type="entry name" value="P-loop_NTPase"/>
</dbReference>
<evidence type="ECO:0008006" key="9">
    <source>
        <dbReference type="Google" id="ProtNLM"/>
    </source>
</evidence>
<dbReference type="Gene3D" id="1.20.5.190">
    <property type="match status" value="1"/>
</dbReference>